<name>A0ABR4CHY2_9HELO</name>
<dbReference type="Proteomes" id="UP001595075">
    <property type="component" value="Unassembled WGS sequence"/>
</dbReference>
<gene>
    <name evidence="1" type="ORF">VTL71DRAFT_15445</name>
</gene>
<evidence type="ECO:0000313" key="1">
    <source>
        <dbReference type="EMBL" id="KAL2069107.1"/>
    </source>
</evidence>
<organism evidence="1 2">
    <name type="scientific">Oculimacula yallundae</name>
    <dbReference type="NCBI Taxonomy" id="86028"/>
    <lineage>
        <taxon>Eukaryota</taxon>
        <taxon>Fungi</taxon>
        <taxon>Dikarya</taxon>
        <taxon>Ascomycota</taxon>
        <taxon>Pezizomycotina</taxon>
        <taxon>Leotiomycetes</taxon>
        <taxon>Helotiales</taxon>
        <taxon>Ploettnerulaceae</taxon>
        <taxon>Oculimacula</taxon>
    </lineage>
</organism>
<sequence>MFIAPVAVCTKPKPINRYKLKLWDLLTRYKLKQQRSRCRTRYSRRRKLTERRDLGVLFTNDNTGRRCKTGDWGSFVEGEDHCVFPTMKVVCVGINGGLVVFWNIEGEVFEDRGVDRGYYRRQVTKRVSGVFAEDKGVFARIRLQLRVRGYLTGDRVRVTGPEYSGFSSGDARSPR</sequence>
<reference evidence="1 2" key="1">
    <citation type="journal article" date="2024" name="Commun. Biol.">
        <title>Comparative genomic analysis of thermophilic fungi reveals convergent evolutionary adaptations and gene losses.</title>
        <authorList>
            <person name="Steindorff A.S."/>
            <person name="Aguilar-Pontes M.V."/>
            <person name="Robinson A.J."/>
            <person name="Andreopoulos B."/>
            <person name="LaButti K."/>
            <person name="Kuo A."/>
            <person name="Mondo S."/>
            <person name="Riley R."/>
            <person name="Otillar R."/>
            <person name="Haridas S."/>
            <person name="Lipzen A."/>
            <person name="Grimwood J."/>
            <person name="Schmutz J."/>
            <person name="Clum A."/>
            <person name="Reid I.D."/>
            <person name="Moisan M.C."/>
            <person name="Butler G."/>
            <person name="Nguyen T.T.M."/>
            <person name="Dewar K."/>
            <person name="Conant G."/>
            <person name="Drula E."/>
            <person name="Henrissat B."/>
            <person name="Hansel C."/>
            <person name="Singer S."/>
            <person name="Hutchinson M.I."/>
            <person name="de Vries R.P."/>
            <person name="Natvig D.O."/>
            <person name="Powell A.J."/>
            <person name="Tsang A."/>
            <person name="Grigoriev I.V."/>
        </authorList>
    </citation>
    <scope>NUCLEOTIDE SEQUENCE [LARGE SCALE GENOMIC DNA]</scope>
    <source>
        <strain evidence="1 2">CBS 494.80</strain>
    </source>
</reference>
<evidence type="ECO:0000313" key="2">
    <source>
        <dbReference type="Proteomes" id="UP001595075"/>
    </source>
</evidence>
<comment type="caution">
    <text evidence="1">The sequence shown here is derived from an EMBL/GenBank/DDBJ whole genome shotgun (WGS) entry which is preliminary data.</text>
</comment>
<protein>
    <submittedName>
        <fullName evidence="1">Uncharacterized protein</fullName>
    </submittedName>
</protein>
<keyword evidence="2" id="KW-1185">Reference proteome</keyword>
<dbReference type="EMBL" id="JAZHXI010000008">
    <property type="protein sequence ID" value="KAL2069107.1"/>
    <property type="molecule type" value="Genomic_DNA"/>
</dbReference>
<proteinExistence type="predicted"/>
<accession>A0ABR4CHY2</accession>